<keyword evidence="4" id="KW-0745">Spermidine biosynthesis</keyword>
<keyword evidence="7" id="KW-0456">Lyase</keyword>
<comment type="cofactor">
    <cofactor evidence="1">
        <name>pyruvate</name>
        <dbReference type="ChEBI" id="CHEBI:15361"/>
    </cofactor>
</comment>
<evidence type="ECO:0000256" key="2">
    <source>
        <dbReference type="ARBA" id="ARBA00022793"/>
    </source>
</evidence>
<dbReference type="InterPro" id="IPR003826">
    <property type="entry name" value="AdoMetDC_fam_prok"/>
</dbReference>
<evidence type="ECO:0000256" key="6">
    <source>
        <dbReference type="ARBA" id="ARBA00023145"/>
    </source>
</evidence>
<accession>A0A1G1X5C9</accession>
<evidence type="ECO:0008006" key="12">
    <source>
        <dbReference type="Google" id="ProtNLM"/>
    </source>
</evidence>
<keyword evidence="8" id="KW-0704">Schiff base</keyword>
<name>A0A1G1X5C9_9BACT</name>
<dbReference type="Gene3D" id="3.60.90.10">
    <property type="entry name" value="S-adenosylmethionine decarboxylase"/>
    <property type="match status" value="1"/>
</dbReference>
<protein>
    <recommendedName>
        <fullName evidence="12">S-adenosylmethionine decarboxylase</fullName>
    </recommendedName>
</protein>
<evidence type="ECO:0000256" key="8">
    <source>
        <dbReference type="ARBA" id="ARBA00023270"/>
    </source>
</evidence>
<dbReference type="EMBL" id="MHHR01000002">
    <property type="protein sequence ID" value="OGY35226.1"/>
    <property type="molecule type" value="Genomic_DNA"/>
</dbReference>
<sequence length="125" mass="14193">MSADVLSFDKQWGKSAHIDLTDCEHDRLTSAPMLEAFIKELIKKIDMVAHGPCYIDRFGSLESNLEGYSAMQFIETSAITVHLDEVGNRAYIDIFSCKNFAEQEAFDFAKEYFNAQQGKLTVLDR</sequence>
<evidence type="ECO:0000256" key="5">
    <source>
        <dbReference type="ARBA" id="ARBA00023115"/>
    </source>
</evidence>
<evidence type="ECO:0000256" key="3">
    <source>
        <dbReference type="ARBA" id="ARBA00022813"/>
    </source>
</evidence>
<dbReference type="GO" id="GO:0008295">
    <property type="term" value="P:spermidine biosynthetic process"/>
    <property type="evidence" value="ECO:0007669"/>
    <property type="project" value="UniProtKB-KW"/>
</dbReference>
<keyword evidence="9" id="KW-0670">Pyruvate</keyword>
<evidence type="ECO:0000256" key="1">
    <source>
        <dbReference type="ARBA" id="ARBA00001928"/>
    </source>
</evidence>
<evidence type="ECO:0000256" key="4">
    <source>
        <dbReference type="ARBA" id="ARBA00023066"/>
    </source>
</evidence>
<keyword evidence="6" id="KW-0865">Zymogen</keyword>
<organism evidence="10 11">
    <name type="scientific">Candidatus Andersenbacteria bacterium RIFCSPHIGHO2_12_FULL_45_11</name>
    <dbReference type="NCBI Taxonomy" id="1797281"/>
    <lineage>
        <taxon>Bacteria</taxon>
        <taxon>Candidatus Anderseniibacteriota</taxon>
    </lineage>
</organism>
<dbReference type="AlphaFoldDB" id="A0A1G1X5C9"/>
<evidence type="ECO:0000313" key="11">
    <source>
        <dbReference type="Proteomes" id="UP000177528"/>
    </source>
</evidence>
<evidence type="ECO:0000256" key="9">
    <source>
        <dbReference type="ARBA" id="ARBA00023317"/>
    </source>
</evidence>
<dbReference type="InterPro" id="IPR016067">
    <property type="entry name" value="S-AdoMet_deCO2ase_core"/>
</dbReference>
<reference evidence="10 11" key="1">
    <citation type="journal article" date="2016" name="Nat. Commun.">
        <title>Thousands of microbial genomes shed light on interconnected biogeochemical processes in an aquifer system.</title>
        <authorList>
            <person name="Anantharaman K."/>
            <person name="Brown C.T."/>
            <person name="Hug L.A."/>
            <person name="Sharon I."/>
            <person name="Castelle C.J."/>
            <person name="Probst A.J."/>
            <person name="Thomas B.C."/>
            <person name="Singh A."/>
            <person name="Wilkins M.J."/>
            <person name="Karaoz U."/>
            <person name="Brodie E.L."/>
            <person name="Williams K.H."/>
            <person name="Hubbard S.S."/>
            <person name="Banfield J.F."/>
        </authorList>
    </citation>
    <scope>NUCLEOTIDE SEQUENCE [LARGE SCALE GENOMIC DNA]</scope>
</reference>
<evidence type="ECO:0000313" key="10">
    <source>
        <dbReference type="EMBL" id="OGY35226.1"/>
    </source>
</evidence>
<comment type="caution">
    <text evidence="10">The sequence shown here is derived from an EMBL/GenBank/DDBJ whole genome shotgun (WGS) entry which is preliminary data.</text>
</comment>
<dbReference type="GO" id="GO:0004014">
    <property type="term" value="F:adenosylmethionine decarboxylase activity"/>
    <property type="evidence" value="ECO:0007669"/>
    <property type="project" value="InterPro"/>
</dbReference>
<evidence type="ECO:0000256" key="7">
    <source>
        <dbReference type="ARBA" id="ARBA00023239"/>
    </source>
</evidence>
<gene>
    <name evidence="10" type="ORF">A3D99_00965</name>
</gene>
<proteinExistence type="predicted"/>
<keyword evidence="3" id="KW-0068">Autocatalytic cleavage</keyword>
<dbReference type="Proteomes" id="UP000177528">
    <property type="component" value="Unassembled WGS sequence"/>
</dbReference>
<dbReference type="SUPFAM" id="SSF56276">
    <property type="entry name" value="S-adenosylmethionine decarboxylase"/>
    <property type="match status" value="1"/>
</dbReference>
<keyword evidence="5" id="KW-0620">Polyamine biosynthesis</keyword>
<keyword evidence="2" id="KW-0210">Decarboxylase</keyword>
<dbReference type="Pfam" id="PF02675">
    <property type="entry name" value="AdoMet_dc"/>
    <property type="match status" value="1"/>
</dbReference>